<dbReference type="Proteomes" id="UP000001485">
    <property type="component" value="Chromosome"/>
</dbReference>
<reference evidence="2" key="1">
    <citation type="submission" date="2009-03" db="EMBL/GenBank/DDBJ databases">
        <title>Complete genome sequence of Edwardsiella ictaluri 93-146.</title>
        <authorList>
            <person name="Williams M.L."/>
            <person name="Gillaspy A.F."/>
            <person name="Dyer D.W."/>
            <person name="Thune R.L."/>
            <person name="Waldbieser G.C."/>
            <person name="Schuster S.C."/>
            <person name="Gipson J."/>
            <person name="Zaitshik J."/>
            <person name="Landry C."/>
            <person name="Lawrence M.L."/>
        </authorList>
    </citation>
    <scope>NUCLEOTIDE SEQUENCE [LARGE SCALE GENOMIC DNA]</scope>
    <source>
        <strain evidence="2">93-146</strain>
    </source>
</reference>
<name>C5B9A4_EDWI9</name>
<sequence length="56" mass="6193">MFRDCFNPQGRIPFVLPNRAQAAVYPVSGALGIFPDSAFSGFYAMLSFYLPTEGTR</sequence>
<evidence type="ECO:0000313" key="2">
    <source>
        <dbReference type="Proteomes" id="UP000001485"/>
    </source>
</evidence>
<reference evidence="1 2" key="2">
    <citation type="journal article" date="2012" name="J. Bacteriol.">
        <title>Genome Sequence of Edwardsiella ictaluri 93-146, a Strain Associated with a Natural Channel Catfish Outbreak of Enteric Septicemia of Catfish.</title>
        <authorList>
            <person name="Williams M.L."/>
            <person name="Gillaspy A.F."/>
            <person name="Dyer D.W."/>
            <person name="Thune R.L."/>
            <person name="Waldbieser G.C."/>
            <person name="Schuster S.C."/>
            <person name="Gipson J."/>
            <person name="Zaitshik J."/>
            <person name="Landry C."/>
            <person name="Banes M.M."/>
            <person name="Lawrence M.L."/>
        </authorList>
    </citation>
    <scope>NUCLEOTIDE SEQUENCE [LARGE SCALE GENOMIC DNA]</scope>
    <source>
        <strain evidence="1 2">93-146</strain>
    </source>
</reference>
<dbReference type="EMBL" id="CP001600">
    <property type="protein sequence ID" value="ACR67284.1"/>
    <property type="molecule type" value="Genomic_DNA"/>
</dbReference>
<proteinExistence type="predicted"/>
<protein>
    <submittedName>
        <fullName evidence="1">Uncharacterized protein</fullName>
    </submittedName>
</protein>
<evidence type="ECO:0000313" key="1">
    <source>
        <dbReference type="EMBL" id="ACR67284.1"/>
    </source>
</evidence>
<dbReference type="KEGG" id="eic:NT01EI_0024"/>
<accession>C5B9A4</accession>
<organism evidence="1 2">
    <name type="scientific">Edwardsiella ictaluri (strain 93-146)</name>
    <dbReference type="NCBI Taxonomy" id="634503"/>
    <lineage>
        <taxon>Bacteria</taxon>
        <taxon>Pseudomonadati</taxon>
        <taxon>Pseudomonadota</taxon>
        <taxon>Gammaproteobacteria</taxon>
        <taxon>Enterobacterales</taxon>
        <taxon>Hafniaceae</taxon>
        <taxon>Edwardsiella</taxon>
    </lineage>
</organism>
<gene>
    <name evidence="1" type="ordered locus">NT01EI_0024</name>
</gene>
<dbReference type="AlphaFoldDB" id="C5B9A4"/>
<dbReference type="HOGENOM" id="CLU_3006932_0_0_6"/>